<protein>
    <submittedName>
        <fullName evidence="3">Uncharacterized protein</fullName>
    </submittedName>
</protein>
<feature type="domain" description="DUF4246" evidence="1">
    <location>
        <begin position="65"/>
        <end position="501"/>
    </location>
</feature>
<keyword evidence="4" id="KW-1185">Reference proteome</keyword>
<reference evidence="4" key="1">
    <citation type="submission" date="2017-01" db="EMBL/GenBank/DDBJ databases">
        <authorList>
            <person name="Wang Y."/>
            <person name="White M."/>
            <person name="Kvist S."/>
            <person name="Moncalvo J.-M."/>
        </authorList>
    </citation>
    <scope>NUCLEOTIDE SEQUENCE [LARGE SCALE GENOMIC DNA]</scope>
    <source>
        <strain evidence="4">COL-18-3</strain>
    </source>
</reference>
<dbReference type="PANTHER" id="PTHR33119:SF1">
    <property type="entry name" value="FE2OG DIOXYGENASE DOMAIN-CONTAINING PROTEIN"/>
    <property type="match status" value="1"/>
</dbReference>
<dbReference type="InterPro" id="IPR049207">
    <property type="entry name" value="DUF4246_N"/>
</dbReference>
<evidence type="ECO:0000259" key="2">
    <source>
        <dbReference type="Pfam" id="PF21666"/>
    </source>
</evidence>
<dbReference type="PANTHER" id="PTHR33119">
    <property type="entry name" value="IFI3P"/>
    <property type="match status" value="1"/>
</dbReference>
<accession>A0A1R1PCK2</accession>
<dbReference type="AlphaFoldDB" id="A0A1R1PCK2"/>
<dbReference type="Pfam" id="PF21666">
    <property type="entry name" value="DUF4246_N"/>
    <property type="match status" value="1"/>
</dbReference>
<dbReference type="EMBL" id="LSSK01001855">
    <property type="protein sequence ID" value="OMH78690.1"/>
    <property type="molecule type" value="Genomic_DNA"/>
</dbReference>
<evidence type="ECO:0000259" key="1">
    <source>
        <dbReference type="Pfam" id="PF14033"/>
    </source>
</evidence>
<sequence>VLPKFFSVFHGFDVGEGEYTMTLVEQNIVKIVSEIRSKKRWNIKIKDPEIRAKWKQELLANFNEKDIQFALDECKYLAQDYAEGEKILEAVDGTFFADEYIPKSVLNQLIQAVEEFEKDTENSQDWHPGSDQQVLDLVHPSLYSVINGVSRAVTKDLSPNETDIMRSYMNLGAGSVDNLVFETDKDSRKRKWYDIVISDKFQWLPAEVDVDAEGNTKILSYINNLNPKKYGKLYTCIEQVLSHFVLIFSKVLTYSTEKYVSRQTPRIAPRTYYIESESEFICRICKEENKPLKNKQDEDGDGDSDSDDGIYEIRERFCEEKLVIPPAEYLFSQQNINKPIDRVDLKGTRLQVIVKMANICLTPEKPTYKGGVWHIEGMLNEDIVSTGIYYYHQENITESKLNFRKAIREPGYEQYDDLGVKLTYGLENEGALNQFLGGVVTHEGRCLSFPNRYQHQVQPFELVDKTKPGVRKILCFFLVNPNNRVYSTAIVPPQQKEWYVEELNKNSSKLTNLPSLVLENINKHMDWPIERNDAEKYREQLMAERKYLVNDQDGISFERQFSLCEH</sequence>
<dbReference type="InterPro" id="IPR049192">
    <property type="entry name" value="DUF4246_C"/>
</dbReference>
<comment type="caution">
    <text evidence="3">The sequence shown here is derived from an EMBL/GenBank/DDBJ whole genome shotgun (WGS) entry which is preliminary data.</text>
</comment>
<proteinExistence type="predicted"/>
<dbReference type="Pfam" id="PF14033">
    <property type="entry name" value="DUF4246"/>
    <property type="match status" value="1"/>
</dbReference>
<feature type="domain" description="DUF4246" evidence="2">
    <location>
        <begin position="16"/>
        <end position="57"/>
    </location>
</feature>
<feature type="non-terminal residue" evidence="3">
    <location>
        <position position="1"/>
    </location>
</feature>
<evidence type="ECO:0000313" key="3">
    <source>
        <dbReference type="EMBL" id="OMH78690.1"/>
    </source>
</evidence>
<name>A0A1R1PCK2_ZANCU</name>
<dbReference type="InterPro" id="IPR025340">
    <property type="entry name" value="DUF4246"/>
</dbReference>
<gene>
    <name evidence="3" type="ORF">AX774_g7910</name>
</gene>
<organism evidence="3 4">
    <name type="scientific">Zancudomyces culisetae</name>
    <name type="common">Gut fungus</name>
    <name type="synonym">Smittium culisetae</name>
    <dbReference type="NCBI Taxonomy" id="1213189"/>
    <lineage>
        <taxon>Eukaryota</taxon>
        <taxon>Fungi</taxon>
        <taxon>Fungi incertae sedis</taxon>
        <taxon>Zoopagomycota</taxon>
        <taxon>Kickxellomycotina</taxon>
        <taxon>Harpellomycetes</taxon>
        <taxon>Harpellales</taxon>
        <taxon>Legeriomycetaceae</taxon>
        <taxon>Zancudomyces</taxon>
    </lineage>
</organism>
<dbReference type="OrthoDB" id="415532at2759"/>
<evidence type="ECO:0000313" key="4">
    <source>
        <dbReference type="Proteomes" id="UP000188320"/>
    </source>
</evidence>
<dbReference type="Proteomes" id="UP000188320">
    <property type="component" value="Unassembled WGS sequence"/>
</dbReference>